<evidence type="ECO:0000313" key="3">
    <source>
        <dbReference type="Proteomes" id="UP001324380"/>
    </source>
</evidence>
<reference evidence="2 3" key="1">
    <citation type="submission" date="2023-11" db="EMBL/GenBank/DDBJ databases">
        <title>Analysis of the Genomes of Mucilaginibacter gossypii cycad 4 and M. sabulilitoris SNA2: microbes with the potential for plant growth promotion.</title>
        <authorList>
            <person name="Hirsch A.M."/>
            <person name="Humm E."/>
            <person name="Rubbi M."/>
            <person name="Del Vecchio G."/>
            <person name="Ha S.M."/>
            <person name="Pellegrini M."/>
            <person name="Gunsalus R.P."/>
        </authorList>
    </citation>
    <scope>NUCLEOTIDE SEQUENCE [LARGE SCALE GENOMIC DNA]</scope>
    <source>
        <strain evidence="2 3">SNA2</strain>
    </source>
</reference>
<keyword evidence="3" id="KW-1185">Reference proteome</keyword>
<keyword evidence="1" id="KW-0472">Membrane</keyword>
<evidence type="ECO:0000313" key="2">
    <source>
        <dbReference type="EMBL" id="WPU93403.1"/>
    </source>
</evidence>
<keyword evidence="1" id="KW-1133">Transmembrane helix</keyword>
<name>A0ABZ0TK32_9SPHI</name>
<evidence type="ECO:0000256" key="1">
    <source>
        <dbReference type="SAM" id="Phobius"/>
    </source>
</evidence>
<accession>A0ABZ0TK32</accession>
<dbReference type="Proteomes" id="UP001324380">
    <property type="component" value="Chromosome"/>
</dbReference>
<dbReference type="RefSeq" id="WP_321562539.1">
    <property type="nucleotide sequence ID" value="NZ_CP139558.1"/>
</dbReference>
<dbReference type="EMBL" id="CP139558">
    <property type="protein sequence ID" value="WPU93403.1"/>
    <property type="molecule type" value="Genomic_DNA"/>
</dbReference>
<keyword evidence="1" id="KW-0812">Transmembrane</keyword>
<organism evidence="2 3">
    <name type="scientific">Mucilaginibacter sabulilitoris</name>
    <dbReference type="NCBI Taxonomy" id="1173583"/>
    <lineage>
        <taxon>Bacteria</taxon>
        <taxon>Pseudomonadati</taxon>
        <taxon>Bacteroidota</taxon>
        <taxon>Sphingobacteriia</taxon>
        <taxon>Sphingobacteriales</taxon>
        <taxon>Sphingobacteriaceae</taxon>
        <taxon>Mucilaginibacter</taxon>
    </lineage>
</organism>
<sequence length="166" mass="18629">MDKSETFKTIANVISTISIVLGIVISVMEFSRAKEKEAESRKKEVELSKIDAESRKIEAAKPFLELRQKLYLDALYNASILASKTQHTEAEVINATKRFAELYWGELSLIEEKSIEGGMMAIAKAENIDSFASPTRQSTYQLAHAMRESLIKSWGIDSVKIGNINR</sequence>
<gene>
    <name evidence="2" type="ORF">SNE25_29215</name>
</gene>
<proteinExistence type="predicted"/>
<protein>
    <submittedName>
        <fullName evidence="2">Uncharacterized protein</fullName>
    </submittedName>
</protein>
<feature type="transmembrane region" description="Helical" evidence="1">
    <location>
        <begin position="12"/>
        <end position="31"/>
    </location>
</feature>